<dbReference type="PANTHER" id="PTHR48024">
    <property type="entry name" value="GEO13361P1-RELATED"/>
    <property type="match status" value="1"/>
</dbReference>
<dbReference type="GO" id="GO:0003723">
    <property type="term" value="F:RNA binding"/>
    <property type="evidence" value="ECO:0007669"/>
    <property type="project" value="UniProtKB-UniRule"/>
</dbReference>
<dbReference type="Proteomes" id="UP000663760">
    <property type="component" value="Chromosome 3"/>
</dbReference>
<keyword evidence="1 2" id="KW-0694">RNA-binding</keyword>
<feature type="domain" description="RRM" evidence="4">
    <location>
        <begin position="77"/>
        <end position="179"/>
    </location>
</feature>
<proteinExistence type="predicted"/>
<dbReference type="InterPro" id="IPR012677">
    <property type="entry name" value="Nucleotide-bd_a/b_plait_sf"/>
</dbReference>
<feature type="region of interest" description="Disordered" evidence="3">
    <location>
        <begin position="1"/>
        <end position="34"/>
    </location>
</feature>
<dbReference type="EMBL" id="LR746266">
    <property type="protein sequence ID" value="CAA7392989.1"/>
    <property type="molecule type" value="Genomic_DNA"/>
</dbReference>
<evidence type="ECO:0000256" key="3">
    <source>
        <dbReference type="SAM" id="MobiDB-lite"/>
    </source>
</evidence>
<dbReference type="InterPro" id="IPR050886">
    <property type="entry name" value="RNA-binding_reg"/>
</dbReference>
<dbReference type="Gene3D" id="3.30.70.330">
    <property type="match status" value="2"/>
</dbReference>
<dbReference type="PANTHER" id="PTHR48024:SF9">
    <property type="entry name" value="UBP1-ASSOCIATED PROTEINS 1A-RELATED"/>
    <property type="match status" value="1"/>
</dbReference>
<dbReference type="SMART" id="SM00360">
    <property type="entry name" value="RRM"/>
    <property type="match status" value="2"/>
</dbReference>
<dbReference type="AlphaFoldDB" id="A0A7I8K7G6"/>
<organism evidence="5 6">
    <name type="scientific">Spirodela intermedia</name>
    <name type="common">Intermediate duckweed</name>
    <dbReference type="NCBI Taxonomy" id="51605"/>
    <lineage>
        <taxon>Eukaryota</taxon>
        <taxon>Viridiplantae</taxon>
        <taxon>Streptophyta</taxon>
        <taxon>Embryophyta</taxon>
        <taxon>Tracheophyta</taxon>
        <taxon>Spermatophyta</taxon>
        <taxon>Magnoliopsida</taxon>
        <taxon>Liliopsida</taxon>
        <taxon>Araceae</taxon>
        <taxon>Lemnoideae</taxon>
        <taxon>Spirodela</taxon>
    </lineage>
</organism>
<dbReference type="Pfam" id="PF00076">
    <property type="entry name" value="RRM_1"/>
    <property type="match status" value="2"/>
</dbReference>
<gene>
    <name evidence="5" type="ORF">SI8410_03003811</name>
</gene>
<reference evidence="5" key="1">
    <citation type="submission" date="2020-02" db="EMBL/GenBank/DDBJ databases">
        <authorList>
            <person name="Scholz U."/>
            <person name="Mascher M."/>
            <person name="Fiebig A."/>
        </authorList>
    </citation>
    <scope>NUCLEOTIDE SEQUENCE</scope>
</reference>
<dbReference type="SUPFAM" id="SSF54928">
    <property type="entry name" value="RNA-binding domain, RBD"/>
    <property type="match status" value="2"/>
</dbReference>
<protein>
    <recommendedName>
        <fullName evidence="4">RRM domain-containing protein</fullName>
    </recommendedName>
</protein>
<keyword evidence="6" id="KW-1185">Reference proteome</keyword>
<dbReference type="OrthoDB" id="1875751at2759"/>
<sequence>MPGVVASVVEGEGGVDPEVPALAYGEGEDDNEPESIQKLLEPLSKEQLINLLSEAAGKHTDLMERVNQVVDEDPVHRKIFVHGLGWETTVDTLASFFRQYGVIEDSNVVCDKVSGKSKGYGFILFKHRTGARRALKNPQKKIGNRMTACQMASAGPAPAPAPPLSEYTQRKIYVSNVSSELDPQKVLQFFAKYGEIEEGPLGLDKLTGKPKGFALFVYKTPDGARKALEEPHKNFDGHILHCQKAIDGPKPSKLGLQSHNRGLHHGAAGGGAQGSHLTRGETASFGVGGHLQSASLGHLMAPANTGLGYKKGSASGAASGSGFNPGFGQNLAPLLANPGAGLGLPMGSLLVNSGARGMQGAYGNQPAGIAGNVNPGMMGTYGGHTPIQGGYGNPMMAHGAGRGKHATGHRGGVSHYMP</sequence>
<feature type="region of interest" description="Disordered" evidence="3">
    <location>
        <begin position="250"/>
        <end position="281"/>
    </location>
</feature>
<evidence type="ECO:0000259" key="4">
    <source>
        <dbReference type="PROSITE" id="PS50102"/>
    </source>
</evidence>
<dbReference type="InterPro" id="IPR035979">
    <property type="entry name" value="RBD_domain_sf"/>
</dbReference>
<dbReference type="PROSITE" id="PS50102">
    <property type="entry name" value="RRM"/>
    <property type="match status" value="2"/>
</dbReference>
<evidence type="ECO:0000256" key="2">
    <source>
        <dbReference type="PROSITE-ProRule" id="PRU00176"/>
    </source>
</evidence>
<evidence type="ECO:0000313" key="5">
    <source>
        <dbReference type="EMBL" id="CAA7392989.1"/>
    </source>
</evidence>
<feature type="compositionally biased region" description="Low complexity" evidence="3">
    <location>
        <begin position="1"/>
        <end position="20"/>
    </location>
</feature>
<accession>A0A7I8K7G6</accession>
<dbReference type="InterPro" id="IPR000504">
    <property type="entry name" value="RRM_dom"/>
</dbReference>
<evidence type="ECO:0000313" key="6">
    <source>
        <dbReference type="Proteomes" id="UP000663760"/>
    </source>
</evidence>
<name>A0A7I8K7G6_SPIIN</name>
<feature type="domain" description="RRM" evidence="4">
    <location>
        <begin position="170"/>
        <end position="259"/>
    </location>
</feature>
<dbReference type="GO" id="GO:0005634">
    <property type="term" value="C:nucleus"/>
    <property type="evidence" value="ECO:0007669"/>
    <property type="project" value="TreeGrafter"/>
</dbReference>
<evidence type="ECO:0000256" key="1">
    <source>
        <dbReference type="ARBA" id="ARBA00022884"/>
    </source>
</evidence>